<evidence type="ECO:0000256" key="3">
    <source>
        <dbReference type="ARBA" id="ARBA00022759"/>
    </source>
</evidence>
<dbReference type="Gene3D" id="3.30.420.10">
    <property type="entry name" value="Ribonuclease H-like superfamily/Ribonuclease H"/>
    <property type="match status" value="1"/>
</dbReference>
<keyword evidence="7" id="KW-0695">RNA-directed DNA polymerase</keyword>
<keyword evidence="8" id="KW-0808">Transferase</keyword>
<keyword evidence="2" id="KW-0479">Metal-binding</keyword>
<keyword evidence="9" id="KW-0233">DNA recombination</keyword>
<keyword evidence="8" id="KW-0548">Nucleotidyltransferase</keyword>
<keyword evidence="5" id="KW-0460">Magnesium</keyword>
<dbReference type="InterPro" id="IPR012337">
    <property type="entry name" value="RNaseH-like_sf"/>
</dbReference>
<dbReference type="GO" id="GO:0003676">
    <property type="term" value="F:nucleic acid binding"/>
    <property type="evidence" value="ECO:0007669"/>
    <property type="project" value="InterPro"/>
</dbReference>
<keyword evidence="8" id="KW-0239">DNA-directed DNA polymerase</keyword>
<evidence type="ECO:0000256" key="9">
    <source>
        <dbReference type="ARBA" id="ARBA00023172"/>
    </source>
</evidence>
<dbReference type="InterPro" id="IPR036397">
    <property type="entry name" value="RNaseH_sf"/>
</dbReference>
<dbReference type="GO" id="GO:0004519">
    <property type="term" value="F:endonuclease activity"/>
    <property type="evidence" value="ECO:0007669"/>
    <property type="project" value="UniProtKB-KW"/>
</dbReference>
<dbReference type="GO" id="GO:0016787">
    <property type="term" value="F:hydrolase activity"/>
    <property type="evidence" value="ECO:0007669"/>
    <property type="project" value="UniProtKB-KW"/>
</dbReference>
<evidence type="ECO:0000256" key="2">
    <source>
        <dbReference type="ARBA" id="ARBA00022723"/>
    </source>
</evidence>
<dbReference type="Pfam" id="PF14223">
    <property type="entry name" value="Retrotran_gag_2"/>
    <property type="match status" value="1"/>
</dbReference>
<evidence type="ECO:0000313" key="12">
    <source>
        <dbReference type="Proteomes" id="UP000499080"/>
    </source>
</evidence>
<sequence>MIMGSNIAIEKLSKDNYDSWKLQIEAILVKNDHWNFVTGAERKPEVTGDADNATAVAKWISNDQKAKADIILSIHPSELSQIKNCKLHTNSGLNCKVTANNFTVTFQRNHTSVLNSKNESVLIAKREKGLYYVTAIVESVSIVNEIEHWHQKFGHLNEKDLQKLQVQNMVSGMNFKPNDTLTDCKQTAIPFTKEPKNRSSQLLSVIHSDLCGPMRVDSIGRTFYFATFIYDCSRFVHAYFLRSKDEVKSAFLEFKAYIENKLNCKIKTLRTTKGLSMLD</sequence>
<dbReference type="InterPro" id="IPR039537">
    <property type="entry name" value="Retrotran_Ty1/copia-like"/>
</dbReference>
<keyword evidence="6" id="KW-0229">DNA integration</keyword>
<dbReference type="InterPro" id="IPR025724">
    <property type="entry name" value="GAG-pre-integrase_dom"/>
</dbReference>
<keyword evidence="12" id="KW-1185">Reference proteome</keyword>
<dbReference type="GO" id="GO:0003964">
    <property type="term" value="F:RNA-directed DNA polymerase activity"/>
    <property type="evidence" value="ECO:0007669"/>
    <property type="project" value="UniProtKB-KW"/>
</dbReference>
<dbReference type="OrthoDB" id="413361at2759"/>
<evidence type="ECO:0000256" key="4">
    <source>
        <dbReference type="ARBA" id="ARBA00022801"/>
    </source>
</evidence>
<evidence type="ECO:0000256" key="1">
    <source>
        <dbReference type="ARBA" id="ARBA00022722"/>
    </source>
</evidence>
<dbReference type="GO" id="GO:0015074">
    <property type="term" value="P:DNA integration"/>
    <property type="evidence" value="ECO:0007669"/>
    <property type="project" value="UniProtKB-KW"/>
</dbReference>
<evidence type="ECO:0000259" key="10">
    <source>
        <dbReference type="Pfam" id="PF13976"/>
    </source>
</evidence>
<dbReference type="Pfam" id="PF13976">
    <property type="entry name" value="gag_pre-integrs"/>
    <property type="match status" value="1"/>
</dbReference>
<proteinExistence type="predicted"/>
<evidence type="ECO:0000313" key="11">
    <source>
        <dbReference type="EMBL" id="GBM59315.1"/>
    </source>
</evidence>
<dbReference type="SUPFAM" id="SSF53098">
    <property type="entry name" value="Ribonuclease H-like"/>
    <property type="match status" value="1"/>
</dbReference>
<evidence type="ECO:0000256" key="5">
    <source>
        <dbReference type="ARBA" id="ARBA00022842"/>
    </source>
</evidence>
<dbReference type="PANTHER" id="PTHR42648">
    <property type="entry name" value="TRANSPOSASE, PUTATIVE-RELATED"/>
    <property type="match status" value="1"/>
</dbReference>
<dbReference type="GO" id="GO:0003887">
    <property type="term" value="F:DNA-directed DNA polymerase activity"/>
    <property type="evidence" value="ECO:0007669"/>
    <property type="project" value="UniProtKB-KW"/>
</dbReference>
<dbReference type="GO" id="GO:0006310">
    <property type="term" value="P:DNA recombination"/>
    <property type="evidence" value="ECO:0007669"/>
    <property type="project" value="UniProtKB-KW"/>
</dbReference>
<gene>
    <name evidence="11" type="primary">POLX_1422</name>
    <name evidence="11" type="ORF">AVEN_60659_1</name>
</gene>
<evidence type="ECO:0000256" key="8">
    <source>
        <dbReference type="ARBA" id="ARBA00022932"/>
    </source>
</evidence>
<evidence type="ECO:0000256" key="7">
    <source>
        <dbReference type="ARBA" id="ARBA00022918"/>
    </source>
</evidence>
<dbReference type="PANTHER" id="PTHR42648:SF11">
    <property type="entry name" value="TRANSPOSON TY4-P GAG-POL POLYPROTEIN"/>
    <property type="match status" value="1"/>
</dbReference>
<feature type="domain" description="GAG-pre-integrase" evidence="10">
    <location>
        <begin position="140"/>
        <end position="185"/>
    </location>
</feature>
<dbReference type="AlphaFoldDB" id="A0A4Y2H2J2"/>
<dbReference type="EMBL" id="BGPR01001676">
    <property type="protein sequence ID" value="GBM59315.1"/>
    <property type="molecule type" value="Genomic_DNA"/>
</dbReference>
<accession>A0A4Y2H2J2</accession>
<evidence type="ECO:0000256" key="6">
    <source>
        <dbReference type="ARBA" id="ARBA00022908"/>
    </source>
</evidence>
<keyword evidence="1" id="KW-0540">Nuclease</keyword>
<comment type="caution">
    <text evidence="11">The sequence shown here is derived from an EMBL/GenBank/DDBJ whole genome shotgun (WGS) entry which is preliminary data.</text>
</comment>
<dbReference type="GO" id="GO:0046872">
    <property type="term" value="F:metal ion binding"/>
    <property type="evidence" value="ECO:0007669"/>
    <property type="project" value="UniProtKB-KW"/>
</dbReference>
<keyword evidence="4" id="KW-0378">Hydrolase</keyword>
<reference evidence="11 12" key="1">
    <citation type="journal article" date="2019" name="Sci. Rep.">
        <title>Orb-weaving spider Araneus ventricosus genome elucidates the spidroin gene catalogue.</title>
        <authorList>
            <person name="Kono N."/>
            <person name="Nakamura H."/>
            <person name="Ohtoshi R."/>
            <person name="Moran D.A.P."/>
            <person name="Shinohara A."/>
            <person name="Yoshida Y."/>
            <person name="Fujiwara M."/>
            <person name="Mori M."/>
            <person name="Tomita M."/>
            <person name="Arakawa K."/>
        </authorList>
    </citation>
    <scope>NUCLEOTIDE SEQUENCE [LARGE SCALE GENOMIC DNA]</scope>
</reference>
<keyword evidence="3" id="KW-0255">Endonuclease</keyword>
<protein>
    <submittedName>
        <fullName evidence="11">Retrovirus-related Pol polyprotein from transposon TNT 1-94</fullName>
    </submittedName>
</protein>
<name>A0A4Y2H2J2_ARAVE</name>
<organism evidence="11 12">
    <name type="scientific">Araneus ventricosus</name>
    <name type="common">Orbweaver spider</name>
    <name type="synonym">Epeira ventricosa</name>
    <dbReference type="NCBI Taxonomy" id="182803"/>
    <lineage>
        <taxon>Eukaryota</taxon>
        <taxon>Metazoa</taxon>
        <taxon>Ecdysozoa</taxon>
        <taxon>Arthropoda</taxon>
        <taxon>Chelicerata</taxon>
        <taxon>Arachnida</taxon>
        <taxon>Araneae</taxon>
        <taxon>Araneomorphae</taxon>
        <taxon>Entelegynae</taxon>
        <taxon>Araneoidea</taxon>
        <taxon>Araneidae</taxon>
        <taxon>Araneus</taxon>
    </lineage>
</organism>
<dbReference type="Proteomes" id="UP000499080">
    <property type="component" value="Unassembled WGS sequence"/>
</dbReference>